<proteinExistence type="predicted"/>
<dbReference type="SUPFAM" id="SSF53098">
    <property type="entry name" value="Ribonuclease H-like"/>
    <property type="match status" value="1"/>
</dbReference>
<dbReference type="GO" id="GO:0015074">
    <property type="term" value="P:DNA integration"/>
    <property type="evidence" value="ECO:0007669"/>
    <property type="project" value="InterPro"/>
</dbReference>
<dbReference type="GO" id="GO:0003676">
    <property type="term" value="F:nucleic acid binding"/>
    <property type="evidence" value="ECO:0007669"/>
    <property type="project" value="InterPro"/>
</dbReference>
<dbReference type="PROSITE" id="PS50994">
    <property type="entry name" value="INTEGRASE"/>
    <property type="match status" value="1"/>
</dbReference>
<dbReference type="PANTHER" id="PTHR37984:SF5">
    <property type="entry name" value="PROTEIN NYNRIN-LIKE"/>
    <property type="match status" value="1"/>
</dbReference>
<name>A0A6P7H050_DIAVI</name>
<protein>
    <submittedName>
        <fullName evidence="2">Uncharacterized protein LOC114349172</fullName>
    </submittedName>
</protein>
<dbReference type="InParanoid" id="A0A6P7H050"/>
<accession>A0A6P7H050</accession>
<dbReference type="InterPro" id="IPR036397">
    <property type="entry name" value="RNaseH_sf"/>
</dbReference>
<feature type="non-terminal residue" evidence="2">
    <location>
        <position position="115"/>
    </location>
</feature>
<dbReference type="InterPro" id="IPR050951">
    <property type="entry name" value="Retrovirus_Pol_polyprotein"/>
</dbReference>
<dbReference type="AlphaFoldDB" id="A0A6P7H050"/>
<dbReference type="Gene3D" id="3.30.420.10">
    <property type="entry name" value="Ribonuclease H-like superfamily/Ribonuclease H"/>
    <property type="match status" value="1"/>
</dbReference>
<dbReference type="RefSeq" id="XP_028155361.1">
    <property type="nucleotide sequence ID" value="XM_028299560.1"/>
</dbReference>
<evidence type="ECO:0000313" key="2">
    <source>
        <dbReference type="RefSeq" id="XP_028155361.1"/>
    </source>
</evidence>
<gene>
    <name evidence="2" type="primary">LOC114349172</name>
</gene>
<dbReference type="InterPro" id="IPR012337">
    <property type="entry name" value="RNaseH-like_sf"/>
</dbReference>
<evidence type="ECO:0000259" key="1">
    <source>
        <dbReference type="PROSITE" id="PS50994"/>
    </source>
</evidence>
<dbReference type="PANTHER" id="PTHR37984">
    <property type="entry name" value="PROTEIN CBG26694"/>
    <property type="match status" value="1"/>
</dbReference>
<sequence length="115" mass="13109">MVTDNYQVEIVLADQYPGINSKEYKQFLKNNNTKLVFTAVDAPFSNGLNARVNQTLVNKIRCKINETKNKIAWSTVAQKCVAAYNKTEHTITRFTPKYLVEGENTNILPDEIRPT</sequence>
<feature type="domain" description="Integrase catalytic" evidence="1">
    <location>
        <begin position="1"/>
        <end position="104"/>
    </location>
</feature>
<dbReference type="InterPro" id="IPR001584">
    <property type="entry name" value="Integrase_cat-core"/>
</dbReference>
<reference evidence="2" key="1">
    <citation type="submission" date="2025-08" db="UniProtKB">
        <authorList>
            <consortium name="RefSeq"/>
        </authorList>
    </citation>
    <scope>IDENTIFICATION</scope>
    <source>
        <tissue evidence="2">Whole insect</tissue>
    </source>
</reference>
<organism evidence="2">
    <name type="scientific">Diabrotica virgifera virgifera</name>
    <name type="common">western corn rootworm</name>
    <dbReference type="NCBI Taxonomy" id="50390"/>
    <lineage>
        <taxon>Eukaryota</taxon>
        <taxon>Metazoa</taxon>
        <taxon>Ecdysozoa</taxon>
        <taxon>Arthropoda</taxon>
        <taxon>Hexapoda</taxon>
        <taxon>Insecta</taxon>
        <taxon>Pterygota</taxon>
        <taxon>Neoptera</taxon>
        <taxon>Endopterygota</taxon>
        <taxon>Coleoptera</taxon>
        <taxon>Polyphaga</taxon>
        <taxon>Cucujiformia</taxon>
        <taxon>Chrysomeloidea</taxon>
        <taxon>Chrysomelidae</taxon>
        <taxon>Galerucinae</taxon>
        <taxon>Diabroticina</taxon>
        <taxon>Diabroticites</taxon>
        <taxon>Diabrotica</taxon>
    </lineage>
</organism>